<feature type="compositionally biased region" description="Basic and acidic residues" evidence="1">
    <location>
        <begin position="22"/>
        <end position="49"/>
    </location>
</feature>
<dbReference type="Proteomes" id="UP000663852">
    <property type="component" value="Unassembled WGS sequence"/>
</dbReference>
<dbReference type="AlphaFoldDB" id="A0A814N0Z3"/>
<feature type="compositionally biased region" description="Basic and acidic residues" evidence="1">
    <location>
        <begin position="59"/>
        <end position="81"/>
    </location>
</feature>
<dbReference type="InterPro" id="IPR029638">
    <property type="entry name" value="FAM78"/>
</dbReference>
<dbReference type="Proteomes" id="UP000663828">
    <property type="component" value="Unassembled WGS sequence"/>
</dbReference>
<evidence type="ECO:0000313" key="2">
    <source>
        <dbReference type="EMBL" id="CAF1085934.1"/>
    </source>
</evidence>
<dbReference type="EMBL" id="CAJNOR010001976">
    <property type="protein sequence ID" value="CAF1229215.1"/>
    <property type="molecule type" value="Genomic_DNA"/>
</dbReference>
<accession>A0A814N0Z3</accession>
<feature type="compositionally biased region" description="Low complexity" evidence="1">
    <location>
        <begin position="100"/>
        <end position="112"/>
    </location>
</feature>
<evidence type="ECO:0000313" key="3">
    <source>
        <dbReference type="EMBL" id="CAF1229215.1"/>
    </source>
</evidence>
<name>A0A814N0Z3_ADIRI</name>
<dbReference type="EMBL" id="CAJNOJ010000091">
    <property type="protein sequence ID" value="CAF1085934.1"/>
    <property type="molecule type" value="Genomic_DNA"/>
</dbReference>
<evidence type="ECO:0000313" key="4">
    <source>
        <dbReference type="Proteomes" id="UP000663828"/>
    </source>
</evidence>
<comment type="caution">
    <text evidence="2">The sequence shown here is derived from an EMBL/GenBank/DDBJ whole genome shotgun (WGS) entry which is preliminary data.</text>
</comment>
<evidence type="ECO:0000313" key="5">
    <source>
        <dbReference type="Proteomes" id="UP000663852"/>
    </source>
</evidence>
<dbReference type="PANTHER" id="PTHR31655">
    <property type="entry name" value="PROTEIN FAM78A"/>
    <property type="match status" value="1"/>
</dbReference>
<feature type="region of interest" description="Disordered" evidence="1">
    <location>
        <begin position="19"/>
        <end position="134"/>
    </location>
</feature>
<feature type="compositionally biased region" description="Polar residues" evidence="1">
    <location>
        <begin position="122"/>
        <end position="131"/>
    </location>
</feature>
<reference evidence="2" key="1">
    <citation type="submission" date="2021-02" db="EMBL/GenBank/DDBJ databases">
        <authorList>
            <person name="Nowell W R."/>
        </authorList>
    </citation>
    <scope>NUCLEOTIDE SEQUENCE</scope>
</reference>
<proteinExistence type="predicted"/>
<dbReference type="PANTHER" id="PTHR31655:SF7">
    <property type="entry name" value="PROTEIN FAM78A"/>
    <property type="match status" value="1"/>
</dbReference>
<protein>
    <submittedName>
        <fullName evidence="2">Uncharacterized protein</fullName>
    </submittedName>
</protein>
<dbReference type="OrthoDB" id="9995395at2759"/>
<evidence type="ECO:0000256" key="1">
    <source>
        <dbReference type="SAM" id="MobiDB-lite"/>
    </source>
</evidence>
<sequence>MSRHLFVDSKTTFTSKKTLRYPPEKFIQHQSRKSRDNYKENELDADNRQRRYSTNRIIETFKLHEQKEKYSKNQSTSDKHRQSSKLHPTIPDSSPITPHNTRSNLLNNPSPSRSKHTRHILPSTTNLTIESRPSPPRIKILDLRAEIESKPTVIDESSSSVLKYKTPQFKCHVTFQMPTIDENQNWKIGWIQACTHMEFFNTYGDYGYTSWEFPEMVTREKPLINDSDGRNYPWYGSSHQVVTINGPISHSSKYTVTMRDFFHPWYVQI</sequence>
<organism evidence="2 5">
    <name type="scientific">Adineta ricciae</name>
    <name type="common">Rotifer</name>
    <dbReference type="NCBI Taxonomy" id="249248"/>
    <lineage>
        <taxon>Eukaryota</taxon>
        <taxon>Metazoa</taxon>
        <taxon>Spiralia</taxon>
        <taxon>Gnathifera</taxon>
        <taxon>Rotifera</taxon>
        <taxon>Eurotatoria</taxon>
        <taxon>Bdelloidea</taxon>
        <taxon>Adinetida</taxon>
        <taxon>Adinetidae</taxon>
        <taxon>Adineta</taxon>
    </lineage>
</organism>
<gene>
    <name evidence="2" type="ORF">EDS130_LOCUS19224</name>
    <name evidence="3" type="ORF">XAT740_LOCUS25131</name>
</gene>
<keyword evidence="4" id="KW-1185">Reference proteome</keyword>